<feature type="compositionally biased region" description="Basic residues" evidence="2">
    <location>
        <begin position="535"/>
        <end position="546"/>
    </location>
</feature>
<feature type="compositionally biased region" description="Polar residues" evidence="2">
    <location>
        <begin position="244"/>
        <end position="253"/>
    </location>
</feature>
<feature type="compositionally biased region" description="Basic and acidic residues" evidence="2">
    <location>
        <begin position="413"/>
        <end position="424"/>
    </location>
</feature>
<feature type="region of interest" description="Disordered" evidence="2">
    <location>
        <begin position="609"/>
        <end position="664"/>
    </location>
</feature>
<dbReference type="InterPro" id="IPR005061">
    <property type="entry name" value="Ist1"/>
</dbReference>
<comment type="caution">
    <text evidence="3">The sequence shown here is derived from an EMBL/GenBank/DDBJ whole genome shotgun (WGS) entry which is preliminary data.</text>
</comment>
<dbReference type="AlphaFoldDB" id="A0A438EIN9"/>
<feature type="compositionally biased region" description="Basic and acidic residues" evidence="2">
    <location>
        <begin position="547"/>
        <end position="556"/>
    </location>
</feature>
<feature type="compositionally biased region" description="Basic residues" evidence="2">
    <location>
        <begin position="614"/>
        <end position="624"/>
    </location>
</feature>
<dbReference type="PANTHER" id="PTHR12161">
    <property type="entry name" value="IST1 FAMILY MEMBER"/>
    <property type="match status" value="1"/>
</dbReference>
<feature type="compositionally biased region" description="Basic and acidic residues" evidence="2">
    <location>
        <begin position="492"/>
        <end position="508"/>
    </location>
</feature>
<gene>
    <name evidence="3" type="primary">DDB_G0289029_4</name>
    <name evidence="3" type="ORF">CK203_073757</name>
</gene>
<dbReference type="Pfam" id="PF03398">
    <property type="entry name" value="Ist1"/>
    <property type="match status" value="1"/>
</dbReference>
<dbReference type="FunFam" id="1.20.1260.60:FF:000002">
    <property type="entry name" value="Vacuolar protein sorting-associated protein IST1"/>
    <property type="match status" value="1"/>
</dbReference>
<feature type="compositionally biased region" description="Polar residues" evidence="2">
    <location>
        <begin position="648"/>
        <end position="664"/>
    </location>
</feature>
<dbReference type="Proteomes" id="UP000288805">
    <property type="component" value="Unassembled WGS sequence"/>
</dbReference>
<evidence type="ECO:0000256" key="1">
    <source>
        <dbReference type="ARBA" id="ARBA00005536"/>
    </source>
</evidence>
<feature type="region of interest" description="Disordered" evidence="2">
    <location>
        <begin position="179"/>
        <end position="259"/>
    </location>
</feature>
<feature type="compositionally biased region" description="Basic and acidic residues" evidence="2">
    <location>
        <begin position="213"/>
        <end position="230"/>
    </location>
</feature>
<accession>A0A438EIN9</accession>
<dbReference type="GO" id="GO:0015031">
    <property type="term" value="P:protein transport"/>
    <property type="evidence" value="ECO:0007669"/>
    <property type="project" value="InterPro"/>
</dbReference>
<feature type="region of interest" description="Disordered" evidence="2">
    <location>
        <begin position="909"/>
        <end position="1005"/>
    </location>
</feature>
<dbReference type="Gene3D" id="1.20.1260.60">
    <property type="entry name" value="Vacuolar protein sorting-associated protein Ist1"/>
    <property type="match status" value="1"/>
</dbReference>
<name>A0A438EIN9_VITVI</name>
<feature type="compositionally biased region" description="Polar residues" evidence="2">
    <location>
        <begin position="922"/>
        <end position="935"/>
    </location>
</feature>
<dbReference type="EMBL" id="QGNW01001279">
    <property type="protein sequence ID" value="RVW47571.1"/>
    <property type="molecule type" value="Genomic_DNA"/>
</dbReference>
<protein>
    <submittedName>
        <fullName evidence="3">IST1-like protein</fullName>
    </submittedName>
</protein>
<evidence type="ECO:0000256" key="2">
    <source>
        <dbReference type="SAM" id="MobiDB-lite"/>
    </source>
</evidence>
<feature type="compositionally biased region" description="Low complexity" evidence="2">
    <location>
        <begin position="981"/>
        <end position="1005"/>
    </location>
</feature>
<comment type="similarity">
    <text evidence="1">Belongs to the IST1 family.</text>
</comment>
<feature type="region of interest" description="Disordered" evidence="2">
    <location>
        <begin position="413"/>
        <end position="576"/>
    </location>
</feature>
<dbReference type="InterPro" id="IPR042277">
    <property type="entry name" value="IST1-like"/>
</dbReference>
<feature type="region of interest" description="Disordered" evidence="2">
    <location>
        <begin position="342"/>
        <end position="362"/>
    </location>
</feature>
<sequence length="1005" mass="110922">MLDGLLGRGFTSKCKSWIKGTRTRIDVIRRKRDATQKFLKKDVADLLANGLDINAFGRVEGLLKELMLSWCYDFVEQSCDCILKHLSIMQKQSECPEECREAVSSLMFAAARFSDLPELRDLRNIFQEKYGNYVEHFVNKEFAENLTSKPPTREKKIQLMQDIASEFSIRWDSRTFEQTMSKPSASVPEKPKKVGSFNVIDDKHKLPNGQDTVLKRYKSDTSSRERHEGTNKGQKLQSDREGNHTNNLYQPLNSREAHDIPFQGRQELTADRHKMFIGKDAASETIRSGSSSHGKRHEGIDGAYKLHNIGENTVSKRENQETLSHGKSNSSATHVERLIKSDDRAVPFAGNKNTGQHNTGKSIREVEEQTWGQQRIKACSIDPSTHNRAGATNTADGIQIRSDHLDHERQVFGSENGHHDHDRQVAGPARMNNRHDKSYQHQDDLTGDPIPKTRSSRRRHSRSPSSHNDVGNFEDSEAPVDPSIHIRASAKNRSERIQGGSDRSDHEGQFVGPVGHGHEKDYYYQDDITGDPLRRPRSLRRRRSKSLSHEDSDHIEGAGVVKRNSSSRRREHSRRGMQVVLDDGRYEIDEEERIIDRLLLHYSKKPTAYEPGKVRKKSKAHPSHHSGESPENESKEGPGVKSEIVPTTARSVSLPREQTSTSEATKVFARTKSFQPDMLNQARHVHPKLPDYDDLAARFAALKGRSVPCSLAEAYAPNTNVKLLLGGRDERVFQVGNGSNAADGGAPGHSVRPGPGAVGGALLLSFAAQASTTGHRHLRFHPHSQHLLSSAFTGPSPISSSSPPPLASFYSQGVLRAPRSFLFPAVSSEEDKAEMKKQHSQIQTILEVQTPQSNTSPHRIGLLAASPPPPPSAPSKPIQQGGGSSCNEGVCGSGEDFIYISNPIYDNEANRPSLVDTPFETPDTSPSRLEMGSSSGEDEVAQPCQSSPSSPPTTPPLTPMKKLPAEACSVSLRDARSLGTSGSDSNSINGPSSSSSGSPRTSPSW</sequence>
<dbReference type="OrthoDB" id="680110at2759"/>
<feature type="compositionally biased region" description="Basic residues" evidence="2">
    <location>
        <begin position="565"/>
        <end position="575"/>
    </location>
</feature>
<reference evidence="3 4" key="1">
    <citation type="journal article" date="2018" name="PLoS Genet.">
        <title>Population sequencing reveals clonal diversity and ancestral inbreeding in the grapevine cultivar Chardonnay.</title>
        <authorList>
            <person name="Roach M.J."/>
            <person name="Johnson D.L."/>
            <person name="Bohlmann J."/>
            <person name="van Vuuren H.J."/>
            <person name="Jones S.J."/>
            <person name="Pretorius I.S."/>
            <person name="Schmidt S.A."/>
            <person name="Borneman A.R."/>
        </authorList>
    </citation>
    <scope>NUCLEOTIDE SEQUENCE [LARGE SCALE GENOMIC DNA]</scope>
    <source>
        <strain evidence="4">cv. Chardonnay</strain>
        <tissue evidence="3">Leaf</tissue>
    </source>
</reference>
<evidence type="ECO:0000313" key="4">
    <source>
        <dbReference type="Proteomes" id="UP000288805"/>
    </source>
</evidence>
<evidence type="ECO:0000313" key="3">
    <source>
        <dbReference type="EMBL" id="RVW47571.1"/>
    </source>
</evidence>
<feature type="region of interest" description="Disordered" evidence="2">
    <location>
        <begin position="850"/>
        <end position="887"/>
    </location>
</feature>
<organism evidence="3 4">
    <name type="scientific">Vitis vinifera</name>
    <name type="common">Grape</name>
    <dbReference type="NCBI Taxonomy" id="29760"/>
    <lineage>
        <taxon>Eukaryota</taxon>
        <taxon>Viridiplantae</taxon>
        <taxon>Streptophyta</taxon>
        <taxon>Embryophyta</taxon>
        <taxon>Tracheophyta</taxon>
        <taxon>Spermatophyta</taxon>
        <taxon>Magnoliopsida</taxon>
        <taxon>eudicotyledons</taxon>
        <taxon>Gunneridae</taxon>
        <taxon>Pentapetalae</taxon>
        <taxon>rosids</taxon>
        <taxon>Vitales</taxon>
        <taxon>Vitaceae</taxon>
        <taxon>Viteae</taxon>
        <taxon>Vitis</taxon>
    </lineage>
</organism>
<feature type="compositionally biased region" description="Basic and acidic residues" evidence="2">
    <location>
        <begin position="625"/>
        <end position="638"/>
    </location>
</feature>
<feature type="compositionally biased region" description="Polar residues" evidence="2">
    <location>
        <begin position="351"/>
        <end position="361"/>
    </location>
</feature>
<feature type="compositionally biased region" description="Pro residues" evidence="2">
    <location>
        <begin position="949"/>
        <end position="958"/>
    </location>
</feature>
<feature type="compositionally biased region" description="Basic and acidic residues" evidence="2">
    <location>
        <begin position="433"/>
        <end position="444"/>
    </location>
</feature>
<dbReference type="PANTHER" id="PTHR12161:SF14">
    <property type="entry name" value="REGULATOR OF VPS4 ACTIVITY IN THE MVB PATHWAY PROTEIN"/>
    <property type="match status" value="1"/>
</dbReference>
<proteinExistence type="inferred from homology"/>